<organism evidence="7 8">
    <name type="scientific">Arenivirga flava</name>
    <dbReference type="NCBI Taxonomy" id="1930060"/>
    <lineage>
        <taxon>Bacteria</taxon>
        <taxon>Bacillati</taxon>
        <taxon>Actinomycetota</taxon>
        <taxon>Actinomycetes</taxon>
        <taxon>Micrococcales</taxon>
        <taxon>Microbacteriaceae</taxon>
        <taxon>Arenivirga</taxon>
    </lineage>
</organism>
<comment type="similarity">
    <text evidence="1 4">Belongs to the D-isomer specific 2-hydroxyacid dehydrogenase family.</text>
</comment>
<keyword evidence="8" id="KW-1185">Reference proteome</keyword>
<protein>
    <submittedName>
        <fullName evidence="7">2-hydroxyacid dehydrogenase</fullName>
    </submittedName>
</protein>
<evidence type="ECO:0000256" key="3">
    <source>
        <dbReference type="ARBA" id="ARBA00023027"/>
    </source>
</evidence>
<evidence type="ECO:0000256" key="4">
    <source>
        <dbReference type="RuleBase" id="RU003719"/>
    </source>
</evidence>
<dbReference type="RefSeq" id="WP_284231885.1">
    <property type="nucleotide sequence ID" value="NZ_BSUL01000001.1"/>
</dbReference>
<proteinExistence type="inferred from homology"/>
<dbReference type="Proteomes" id="UP001157160">
    <property type="component" value="Unassembled WGS sequence"/>
</dbReference>
<dbReference type="Gene3D" id="3.40.50.720">
    <property type="entry name" value="NAD(P)-binding Rossmann-like Domain"/>
    <property type="match status" value="2"/>
</dbReference>
<evidence type="ECO:0000313" key="7">
    <source>
        <dbReference type="EMBL" id="GMA28558.1"/>
    </source>
</evidence>
<dbReference type="Pfam" id="PF00389">
    <property type="entry name" value="2-Hacid_dh"/>
    <property type="match status" value="1"/>
</dbReference>
<feature type="domain" description="D-isomer specific 2-hydroxyacid dehydrogenase NAD-binding" evidence="6">
    <location>
        <begin position="80"/>
        <end position="261"/>
    </location>
</feature>
<dbReference type="AlphaFoldDB" id="A0AA37XBA4"/>
<name>A0AA37XBA4_9MICO</name>
<dbReference type="PANTHER" id="PTHR10996:SF178">
    <property type="entry name" value="2-HYDROXYACID DEHYDROGENASE YGL185C-RELATED"/>
    <property type="match status" value="1"/>
</dbReference>
<dbReference type="SUPFAM" id="SSF51735">
    <property type="entry name" value="NAD(P)-binding Rossmann-fold domains"/>
    <property type="match status" value="1"/>
</dbReference>
<dbReference type="GO" id="GO:0005829">
    <property type="term" value="C:cytosol"/>
    <property type="evidence" value="ECO:0007669"/>
    <property type="project" value="TreeGrafter"/>
</dbReference>
<dbReference type="InterPro" id="IPR050223">
    <property type="entry name" value="D-isomer_2-hydroxyacid_DH"/>
</dbReference>
<keyword evidence="3" id="KW-0520">NAD</keyword>
<sequence length="296" mass="31670">MVGAAGRRDDRPALPGAHVLVGPRFTTPFTAAADALRLVHVAGAGVDGIDEQALPPGVAVANTFHHEASIAEYAVATTVLMRRRLQQQDAALRHGRWASPVYDPALQQSSGLDGATVGFVGLGHIGRRAWQAFRALGARGIAVSRSGSSAEGLAWTATVDRLHQLLDEADVLVLCLPLRAETRHLIGEHELWRLGPDAMLVNVARGAVVDPAALYTALAERRIGGAVIDTWYAYPTAGAAARPAEQPFELLDNVFMTPHISGVTTQTFRGRVRDIARNLQLLARGDDLERVVLTGR</sequence>
<dbReference type="InterPro" id="IPR036291">
    <property type="entry name" value="NAD(P)-bd_dom_sf"/>
</dbReference>
<gene>
    <name evidence="7" type="ORF">GCM10025874_18110</name>
</gene>
<dbReference type="GO" id="GO:0051287">
    <property type="term" value="F:NAD binding"/>
    <property type="evidence" value="ECO:0007669"/>
    <property type="project" value="InterPro"/>
</dbReference>
<dbReference type="GO" id="GO:0030267">
    <property type="term" value="F:glyoxylate reductase (NADPH) activity"/>
    <property type="evidence" value="ECO:0007669"/>
    <property type="project" value="TreeGrafter"/>
</dbReference>
<feature type="domain" description="D-isomer specific 2-hydroxyacid dehydrogenase catalytic" evidence="5">
    <location>
        <begin position="23"/>
        <end position="292"/>
    </location>
</feature>
<dbReference type="EMBL" id="BSUL01000001">
    <property type="protein sequence ID" value="GMA28558.1"/>
    <property type="molecule type" value="Genomic_DNA"/>
</dbReference>
<reference evidence="7 8" key="1">
    <citation type="journal article" date="2014" name="Int. J. Syst. Evol. Microbiol.">
        <title>Complete genome sequence of Corynebacterium casei LMG S-19264T (=DSM 44701T), isolated from a smear-ripened cheese.</title>
        <authorList>
            <consortium name="US DOE Joint Genome Institute (JGI-PGF)"/>
            <person name="Walter F."/>
            <person name="Albersmeier A."/>
            <person name="Kalinowski J."/>
            <person name="Ruckert C."/>
        </authorList>
    </citation>
    <scope>NUCLEOTIDE SEQUENCE [LARGE SCALE GENOMIC DNA]</scope>
    <source>
        <strain evidence="7 8">NBRC 112289</strain>
    </source>
</reference>
<dbReference type="SUPFAM" id="SSF52283">
    <property type="entry name" value="Formate/glycerate dehydrogenase catalytic domain-like"/>
    <property type="match status" value="1"/>
</dbReference>
<evidence type="ECO:0000313" key="8">
    <source>
        <dbReference type="Proteomes" id="UP001157160"/>
    </source>
</evidence>
<dbReference type="InterPro" id="IPR006140">
    <property type="entry name" value="D-isomer_DH_NAD-bd"/>
</dbReference>
<dbReference type="Pfam" id="PF02826">
    <property type="entry name" value="2-Hacid_dh_C"/>
    <property type="match status" value="1"/>
</dbReference>
<comment type="caution">
    <text evidence="7">The sequence shown here is derived from an EMBL/GenBank/DDBJ whole genome shotgun (WGS) entry which is preliminary data.</text>
</comment>
<accession>A0AA37XBA4</accession>
<keyword evidence="2 4" id="KW-0560">Oxidoreductase</keyword>
<dbReference type="PANTHER" id="PTHR10996">
    <property type="entry name" value="2-HYDROXYACID DEHYDROGENASE-RELATED"/>
    <property type="match status" value="1"/>
</dbReference>
<evidence type="ECO:0000259" key="5">
    <source>
        <dbReference type="Pfam" id="PF00389"/>
    </source>
</evidence>
<dbReference type="InterPro" id="IPR006139">
    <property type="entry name" value="D-isomer_2_OHA_DH_cat_dom"/>
</dbReference>
<dbReference type="CDD" id="cd12165">
    <property type="entry name" value="2-Hacid_dh_6"/>
    <property type="match status" value="1"/>
</dbReference>
<evidence type="ECO:0000256" key="1">
    <source>
        <dbReference type="ARBA" id="ARBA00005854"/>
    </source>
</evidence>
<evidence type="ECO:0000259" key="6">
    <source>
        <dbReference type="Pfam" id="PF02826"/>
    </source>
</evidence>
<dbReference type="GO" id="GO:0016618">
    <property type="term" value="F:hydroxypyruvate reductase [NAD(P)H] activity"/>
    <property type="evidence" value="ECO:0007669"/>
    <property type="project" value="TreeGrafter"/>
</dbReference>
<evidence type="ECO:0000256" key="2">
    <source>
        <dbReference type="ARBA" id="ARBA00023002"/>
    </source>
</evidence>